<evidence type="ECO:0000313" key="4">
    <source>
        <dbReference type="Proteomes" id="UP000051494"/>
    </source>
</evidence>
<evidence type="ECO:0000313" key="2">
    <source>
        <dbReference type="EMBL" id="KRG20017.1"/>
    </source>
</evidence>
<dbReference type="EMBL" id="LKHV02000001">
    <property type="protein sequence ID" value="MCS5708405.1"/>
    <property type="molecule type" value="Genomic_DNA"/>
</dbReference>
<protein>
    <submittedName>
        <fullName evidence="3">DMT family transporter</fullName>
    </submittedName>
    <submittedName>
        <fullName evidence="2">Inner membrane protein YdcZ</fullName>
    </submittedName>
</protein>
<dbReference type="AlphaFoldDB" id="A0A0Q9YTT8"/>
<dbReference type="PANTHER" id="PTHR34821">
    <property type="entry name" value="INNER MEMBRANE PROTEIN YDCZ"/>
    <property type="match status" value="1"/>
</dbReference>
<dbReference type="STRING" id="437022.CC99x_00238"/>
<keyword evidence="1" id="KW-0812">Transmembrane</keyword>
<sequence>MQFFSLYTILAFVSGASLAIQIGMNASLSKGLQNPMIAALSSFLIGTIALVLYILTSKQTIPSTHSLQQLPWWVWMGGLLGALYVTLTIVAAPKIGAAQLVAFVVTGQMLASLILDHYGLVGFEVNTLNAWRVLGAIFLIIGVILIRKF</sequence>
<dbReference type="RefSeq" id="WP_057622792.1">
    <property type="nucleotide sequence ID" value="NZ_LKHV02000001.1"/>
</dbReference>
<dbReference type="Proteomes" id="UP000051494">
    <property type="component" value="Unassembled WGS sequence"/>
</dbReference>
<feature type="transmembrane region" description="Helical" evidence="1">
    <location>
        <begin position="6"/>
        <end position="24"/>
    </location>
</feature>
<dbReference type="PANTHER" id="PTHR34821:SF2">
    <property type="entry name" value="INNER MEMBRANE PROTEIN YDCZ"/>
    <property type="match status" value="1"/>
</dbReference>
<comment type="caution">
    <text evidence="2">The sequence shown here is derived from an EMBL/GenBank/DDBJ whole genome shotgun (WGS) entry which is preliminary data.</text>
</comment>
<dbReference type="EMBL" id="LKHV01000001">
    <property type="protein sequence ID" value="KRG20017.1"/>
    <property type="molecule type" value="Genomic_DNA"/>
</dbReference>
<feature type="transmembrane region" description="Helical" evidence="1">
    <location>
        <begin position="72"/>
        <end position="93"/>
    </location>
</feature>
<reference evidence="3" key="2">
    <citation type="journal article" date="2016" name="Genome Announc.">
        <title>Draft Genome Sequences of Two Novel Amoeba-Resistant Intranuclear Bacteria, 'Candidatus Berkiella cookevillensis' and 'Candidatus Berkiella aquae'.</title>
        <authorList>
            <person name="Mehari Y.T."/>
            <person name="Arivett B.A."/>
            <person name="Farone A.L."/>
            <person name="Gunderson J.H."/>
            <person name="Farone M.B."/>
        </authorList>
    </citation>
    <scope>NUCLEOTIDE SEQUENCE</scope>
    <source>
        <strain evidence="3">CC99</strain>
    </source>
</reference>
<dbReference type="InterPro" id="IPR006750">
    <property type="entry name" value="YdcZ"/>
</dbReference>
<keyword evidence="4" id="KW-1185">Reference proteome</keyword>
<feature type="transmembrane region" description="Helical" evidence="1">
    <location>
        <begin position="130"/>
        <end position="146"/>
    </location>
</feature>
<feature type="transmembrane region" description="Helical" evidence="1">
    <location>
        <begin position="100"/>
        <end position="118"/>
    </location>
</feature>
<organism evidence="2">
    <name type="scientific">Candidatus Berkiella cookevillensis</name>
    <dbReference type="NCBI Taxonomy" id="437022"/>
    <lineage>
        <taxon>Bacteria</taxon>
        <taxon>Pseudomonadati</taxon>
        <taxon>Pseudomonadota</taxon>
        <taxon>Gammaproteobacteria</taxon>
        <taxon>Candidatus Berkiellales</taxon>
        <taxon>Candidatus Berkiellaceae</taxon>
        <taxon>Candidatus Berkiella</taxon>
    </lineage>
</organism>
<keyword evidence="1" id="KW-1133">Transmembrane helix</keyword>
<reference evidence="2" key="1">
    <citation type="submission" date="2015-09" db="EMBL/GenBank/DDBJ databases">
        <title>Draft Genome Sequences of Two Novel Amoeba-resistant Intranuclear Bacteria, Candidatus Berkiella cookevillensis and Candidatus Berkiella aquae.</title>
        <authorList>
            <person name="Mehari Y.T."/>
            <person name="Arivett B.A."/>
            <person name="Farone A.L."/>
            <person name="Gunderson J.H."/>
            <person name="Farone M.B."/>
        </authorList>
    </citation>
    <scope>NUCLEOTIDE SEQUENCE [LARGE SCALE GENOMIC DNA]</scope>
    <source>
        <strain evidence="2">CC99</strain>
    </source>
</reference>
<proteinExistence type="predicted"/>
<name>A0A0Q9YTT8_9GAMM</name>
<dbReference type="Pfam" id="PF04657">
    <property type="entry name" value="DMT_YdcZ"/>
    <property type="match status" value="1"/>
</dbReference>
<gene>
    <name evidence="2" type="primary">ydcZ</name>
    <name evidence="2" type="ORF">CC99x_00238</name>
    <name evidence="3" type="ORF">CC99x_005740</name>
</gene>
<dbReference type="OrthoDB" id="7864805at2"/>
<reference evidence="3" key="3">
    <citation type="submission" date="2021-06" db="EMBL/GenBank/DDBJ databases">
        <title>Genomic Description and Analysis of Intracellular Bacteria, Candidatus Berkiella cookevillensis and Candidatus Berkiella aquae.</title>
        <authorList>
            <person name="Kidane D.T."/>
            <person name="Mehari Y.T."/>
            <person name="Rice F.C."/>
            <person name="Arivett B.A."/>
            <person name="Farone A.L."/>
            <person name="Berk S.G."/>
            <person name="Farone M.B."/>
        </authorList>
    </citation>
    <scope>NUCLEOTIDE SEQUENCE</scope>
    <source>
        <strain evidence="3">CC99</strain>
    </source>
</reference>
<dbReference type="GO" id="GO:0005886">
    <property type="term" value="C:plasma membrane"/>
    <property type="evidence" value="ECO:0007669"/>
    <property type="project" value="TreeGrafter"/>
</dbReference>
<evidence type="ECO:0000313" key="3">
    <source>
        <dbReference type="EMBL" id="MCS5708405.1"/>
    </source>
</evidence>
<evidence type="ECO:0000256" key="1">
    <source>
        <dbReference type="SAM" id="Phobius"/>
    </source>
</evidence>
<feature type="transmembrane region" description="Helical" evidence="1">
    <location>
        <begin position="36"/>
        <end position="56"/>
    </location>
</feature>
<keyword evidence="1" id="KW-0472">Membrane</keyword>
<accession>A0A0Q9YTT8</accession>